<dbReference type="GO" id="GO:0016491">
    <property type="term" value="F:oxidoreductase activity"/>
    <property type="evidence" value="ECO:0007669"/>
    <property type="project" value="UniProtKB-KW"/>
</dbReference>
<reference evidence="3" key="1">
    <citation type="submission" date="2019-07" db="EMBL/GenBank/DDBJ databases">
        <title>Hyphodiscus hymeniophilus genome sequencing and assembly.</title>
        <authorList>
            <person name="Kramer G."/>
            <person name="Nodwell J."/>
        </authorList>
    </citation>
    <scope>NUCLEOTIDE SEQUENCE</scope>
    <source>
        <strain evidence="3">ATCC 34498</strain>
    </source>
</reference>
<comment type="caution">
    <text evidence="3">The sequence shown here is derived from an EMBL/GenBank/DDBJ whole genome shotgun (WGS) entry which is preliminary data.</text>
</comment>
<organism evidence="3 4">
    <name type="scientific">Hyphodiscus hymeniophilus</name>
    <dbReference type="NCBI Taxonomy" id="353542"/>
    <lineage>
        <taxon>Eukaryota</taxon>
        <taxon>Fungi</taxon>
        <taxon>Dikarya</taxon>
        <taxon>Ascomycota</taxon>
        <taxon>Pezizomycotina</taxon>
        <taxon>Leotiomycetes</taxon>
        <taxon>Helotiales</taxon>
        <taxon>Hyphodiscaceae</taxon>
        <taxon>Hyphodiscus</taxon>
    </lineage>
</organism>
<dbReference type="OrthoDB" id="542013at2759"/>
<dbReference type="Pfam" id="PF00106">
    <property type="entry name" value="adh_short"/>
    <property type="match status" value="1"/>
</dbReference>
<evidence type="ECO:0000256" key="2">
    <source>
        <dbReference type="SAM" id="MobiDB-lite"/>
    </source>
</evidence>
<keyword evidence="4" id="KW-1185">Reference proteome</keyword>
<dbReference type="PANTHER" id="PTHR43157:SF35">
    <property type="entry name" value="DEHYDROGENASE_REDUCTASE FAMILY PROTEIN, PUTATIVE-RELATED"/>
    <property type="match status" value="1"/>
</dbReference>
<name>A0A9P6VKD8_9HELO</name>
<evidence type="ECO:0000313" key="4">
    <source>
        <dbReference type="Proteomes" id="UP000785200"/>
    </source>
</evidence>
<protein>
    <submittedName>
        <fullName evidence="3">Short chain dehydrogenase</fullName>
    </submittedName>
</protein>
<gene>
    <name evidence="3" type="ORF">D0Z07_4286</name>
</gene>
<evidence type="ECO:0000256" key="1">
    <source>
        <dbReference type="ARBA" id="ARBA00023002"/>
    </source>
</evidence>
<dbReference type="InterPro" id="IPR002347">
    <property type="entry name" value="SDR_fam"/>
</dbReference>
<dbReference type="AlphaFoldDB" id="A0A9P6VKD8"/>
<proteinExistence type="predicted"/>
<sequence>MYPSKSLEMGPSKSGPGSMFFKSQLSKPVQTPKDIDLSGKVTIVTGASTGLGLESCRQFLSLKLSHLIMAVRSVQKGEKAAKKLRTEFPTTKIEVWTLEMSSYDSIQAFVHRVEKDLVRLDIVILNAGLAKQDLSVVESTGHEESIQVNYISTVLLSILILPALKAKSPPSTPGRLSIVSSGTVFAAKFPTRHEVPLLKTFDDKANWDANDRYATSKVLGHYFIVKMASYVDPSDVIINLVDPGLTKGSGLLREVTGLVSVVFALMKWALGRTLEVGASTYVDAAVVKENETHGSFLMDWKIAPFAYLLYAADSNAVTEQLWDESMKELEFCGALRALEGMRQ</sequence>
<dbReference type="Gene3D" id="3.40.50.720">
    <property type="entry name" value="NAD(P)-binding Rossmann-like Domain"/>
    <property type="match status" value="1"/>
</dbReference>
<accession>A0A9P6VKD8</accession>
<dbReference type="PRINTS" id="PR00081">
    <property type="entry name" value="GDHRDH"/>
</dbReference>
<dbReference type="EMBL" id="VNKQ01000008">
    <property type="protein sequence ID" value="KAG0649237.1"/>
    <property type="molecule type" value="Genomic_DNA"/>
</dbReference>
<keyword evidence="1" id="KW-0560">Oxidoreductase</keyword>
<dbReference type="SUPFAM" id="SSF51735">
    <property type="entry name" value="NAD(P)-binding Rossmann-fold domains"/>
    <property type="match status" value="1"/>
</dbReference>
<dbReference type="Proteomes" id="UP000785200">
    <property type="component" value="Unassembled WGS sequence"/>
</dbReference>
<evidence type="ECO:0000313" key="3">
    <source>
        <dbReference type="EMBL" id="KAG0649237.1"/>
    </source>
</evidence>
<feature type="region of interest" description="Disordered" evidence="2">
    <location>
        <begin position="1"/>
        <end position="23"/>
    </location>
</feature>
<dbReference type="InterPro" id="IPR036291">
    <property type="entry name" value="NAD(P)-bd_dom_sf"/>
</dbReference>
<dbReference type="PANTHER" id="PTHR43157">
    <property type="entry name" value="PHOSPHATIDYLINOSITOL-GLYCAN BIOSYNTHESIS CLASS F PROTEIN-RELATED"/>
    <property type="match status" value="1"/>
</dbReference>